<dbReference type="AlphaFoldDB" id="A0A9Q0YGX7"/>
<keyword evidence="1" id="KW-0472">Membrane</keyword>
<dbReference type="Proteomes" id="UP001152320">
    <property type="component" value="Chromosome 21"/>
</dbReference>
<feature type="domain" description="Ig-like" evidence="2">
    <location>
        <begin position="223"/>
        <end position="311"/>
    </location>
</feature>
<comment type="caution">
    <text evidence="3">The sequence shown here is derived from an EMBL/GenBank/DDBJ whole genome shotgun (WGS) entry which is preliminary data.</text>
</comment>
<dbReference type="PROSITE" id="PS50835">
    <property type="entry name" value="IG_LIKE"/>
    <property type="match status" value="1"/>
</dbReference>
<reference evidence="3" key="1">
    <citation type="submission" date="2021-10" db="EMBL/GenBank/DDBJ databases">
        <title>Tropical sea cucumber genome reveals ecological adaptation and Cuvierian tubules defense mechanism.</title>
        <authorList>
            <person name="Chen T."/>
        </authorList>
    </citation>
    <scope>NUCLEOTIDE SEQUENCE</scope>
    <source>
        <strain evidence="3">Nanhai2018</strain>
        <tissue evidence="3">Muscle</tissue>
    </source>
</reference>
<dbReference type="InterPro" id="IPR013783">
    <property type="entry name" value="Ig-like_fold"/>
</dbReference>
<protein>
    <recommendedName>
        <fullName evidence="2">Ig-like domain-containing protein</fullName>
    </recommendedName>
</protein>
<dbReference type="SMART" id="SM00409">
    <property type="entry name" value="IG"/>
    <property type="match status" value="2"/>
</dbReference>
<feature type="transmembrane region" description="Helical" evidence="1">
    <location>
        <begin position="324"/>
        <end position="346"/>
    </location>
</feature>
<accession>A0A9Q0YGX7</accession>
<dbReference type="InterPro" id="IPR007110">
    <property type="entry name" value="Ig-like_dom"/>
</dbReference>
<keyword evidence="1" id="KW-0812">Transmembrane</keyword>
<sequence>MVSADGVGEMVDFGLIPKTTLFLEGITLRLYCTQASTDDIVIRSSTQLIVERSNLVDGITEIYDFEKVNSTTCVLVIKNLTRNESGVYSCREGDKTNYALVQVLYSPSSQSPVCTSNYDSLVIVNDLPLDHINFTCTSDQGNPPVLMQLHIFLPNSTNNISSIQLENICTTHNQLPNSRLLSCRIDDSLENATFVCYVSQQFPPPYTSSYGGSCSFGPINFPPKFSLVITPSDNTVCEGDNVTLTCTTNITGVEINWIIFTEDWKHNVTNESEYSSQLNIYKVKKQSDSKIIVQCIGTYGIRKVRTNGTISFSHKDLEPTGRHTLVICIIVFLIFFGAFLLGFYAWRKRKHVSKSSNISRQIDFIINANQLASTSNTNNANNKSLELCNEDEEKNLDVKDRLNGEDTCDMCVNPVYESASYDADKSKLPYCEDHYAVPDKKDSQVI</sequence>
<evidence type="ECO:0000259" key="2">
    <source>
        <dbReference type="PROSITE" id="PS50835"/>
    </source>
</evidence>
<dbReference type="SUPFAM" id="SSF48726">
    <property type="entry name" value="Immunoglobulin"/>
    <property type="match status" value="2"/>
</dbReference>
<dbReference type="InterPro" id="IPR003599">
    <property type="entry name" value="Ig_sub"/>
</dbReference>
<keyword evidence="1" id="KW-1133">Transmembrane helix</keyword>
<proteinExistence type="predicted"/>
<dbReference type="OrthoDB" id="6159398at2759"/>
<gene>
    <name evidence="3" type="ORF">HOLleu_38384</name>
</gene>
<dbReference type="EMBL" id="JAIZAY010000021">
    <property type="protein sequence ID" value="KAJ8021240.1"/>
    <property type="molecule type" value="Genomic_DNA"/>
</dbReference>
<evidence type="ECO:0000313" key="3">
    <source>
        <dbReference type="EMBL" id="KAJ8021240.1"/>
    </source>
</evidence>
<dbReference type="InterPro" id="IPR036179">
    <property type="entry name" value="Ig-like_dom_sf"/>
</dbReference>
<evidence type="ECO:0000313" key="4">
    <source>
        <dbReference type="Proteomes" id="UP001152320"/>
    </source>
</evidence>
<name>A0A9Q0YGX7_HOLLE</name>
<dbReference type="Gene3D" id="2.60.40.10">
    <property type="entry name" value="Immunoglobulins"/>
    <property type="match status" value="1"/>
</dbReference>
<evidence type="ECO:0000256" key="1">
    <source>
        <dbReference type="SAM" id="Phobius"/>
    </source>
</evidence>
<keyword evidence="4" id="KW-1185">Reference proteome</keyword>
<organism evidence="3 4">
    <name type="scientific">Holothuria leucospilota</name>
    <name type="common">Black long sea cucumber</name>
    <name type="synonym">Mertensiothuria leucospilota</name>
    <dbReference type="NCBI Taxonomy" id="206669"/>
    <lineage>
        <taxon>Eukaryota</taxon>
        <taxon>Metazoa</taxon>
        <taxon>Echinodermata</taxon>
        <taxon>Eleutherozoa</taxon>
        <taxon>Echinozoa</taxon>
        <taxon>Holothuroidea</taxon>
        <taxon>Aspidochirotacea</taxon>
        <taxon>Aspidochirotida</taxon>
        <taxon>Holothuriidae</taxon>
        <taxon>Holothuria</taxon>
    </lineage>
</organism>